<reference evidence="3" key="1">
    <citation type="submission" date="2020-05" db="UniProtKB">
        <authorList>
            <consortium name="EnsemblMetazoa"/>
        </authorList>
    </citation>
    <scope>IDENTIFICATION</scope>
    <source>
        <strain evidence="3">MAF</strain>
    </source>
</reference>
<dbReference type="VEuPathDB" id="VectorBase:AMEM003836"/>
<dbReference type="EnsemblMetazoa" id="AMEM003836-RA">
    <property type="protein sequence ID" value="AMEM003836-PA"/>
    <property type="gene ID" value="AMEM003836"/>
</dbReference>
<name>A0A182UUE7_ANOME</name>
<proteinExistence type="predicted"/>
<keyword evidence="4" id="KW-1185">Reference proteome</keyword>
<protein>
    <submittedName>
        <fullName evidence="3">Uncharacterized protein</fullName>
    </submittedName>
</protein>
<evidence type="ECO:0000313" key="3">
    <source>
        <dbReference type="EnsemblMetazoa" id="AMEM003836-PA"/>
    </source>
</evidence>
<evidence type="ECO:0000256" key="1">
    <source>
        <dbReference type="SAM" id="MobiDB-lite"/>
    </source>
</evidence>
<organism evidence="3 4">
    <name type="scientific">Anopheles merus</name>
    <name type="common">Mosquito</name>
    <dbReference type="NCBI Taxonomy" id="30066"/>
    <lineage>
        <taxon>Eukaryota</taxon>
        <taxon>Metazoa</taxon>
        <taxon>Ecdysozoa</taxon>
        <taxon>Arthropoda</taxon>
        <taxon>Hexapoda</taxon>
        <taxon>Insecta</taxon>
        <taxon>Pterygota</taxon>
        <taxon>Neoptera</taxon>
        <taxon>Endopterygota</taxon>
        <taxon>Diptera</taxon>
        <taxon>Nematocera</taxon>
        <taxon>Culicoidea</taxon>
        <taxon>Culicidae</taxon>
        <taxon>Anophelinae</taxon>
        <taxon>Anopheles</taxon>
    </lineage>
</organism>
<keyword evidence="2" id="KW-0472">Membrane</keyword>
<evidence type="ECO:0000313" key="4">
    <source>
        <dbReference type="Proteomes" id="UP000075903"/>
    </source>
</evidence>
<dbReference type="AlphaFoldDB" id="A0A182UUE7"/>
<feature type="transmembrane region" description="Helical" evidence="2">
    <location>
        <begin position="82"/>
        <end position="104"/>
    </location>
</feature>
<feature type="region of interest" description="Disordered" evidence="1">
    <location>
        <begin position="1"/>
        <end position="45"/>
    </location>
</feature>
<sequence length="142" mass="15821">MVHQAMPGQNHFRSPLVRSGSTEGPHNGPYGPAEKKAAGPDAARNNRDCLIPSLKDVRHRLSSPSSPVWFYSVVSPWVDHGVLMVMAMMMMVMMVTTPTTSAFIKLMVRRDALYASITACESKQKSEQRERDGEQERVCVCK</sequence>
<accession>A0A182UUE7</accession>
<evidence type="ECO:0000256" key="2">
    <source>
        <dbReference type="SAM" id="Phobius"/>
    </source>
</evidence>
<keyword evidence="2" id="KW-1133">Transmembrane helix</keyword>
<keyword evidence="2" id="KW-0812">Transmembrane</keyword>
<dbReference type="Proteomes" id="UP000075903">
    <property type="component" value="Unassembled WGS sequence"/>
</dbReference>